<dbReference type="EMBL" id="HACA01020802">
    <property type="protein sequence ID" value="CDW38163.1"/>
    <property type="molecule type" value="Transcribed_RNA"/>
</dbReference>
<dbReference type="AlphaFoldDB" id="A0A0K2UIV1"/>
<evidence type="ECO:0000313" key="1">
    <source>
        <dbReference type="EMBL" id="CDW38163.1"/>
    </source>
</evidence>
<proteinExistence type="predicted"/>
<protein>
    <submittedName>
        <fullName evidence="1">Uncharacterized protein</fullName>
    </submittedName>
</protein>
<name>A0A0K2UIV1_LEPSM</name>
<reference evidence="1" key="1">
    <citation type="submission" date="2014-05" db="EMBL/GenBank/DDBJ databases">
        <authorList>
            <person name="Chronopoulou M."/>
        </authorList>
    </citation>
    <scope>NUCLEOTIDE SEQUENCE</scope>
    <source>
        <tissue evidence="1">Whole organism</tissue>
    </source>
</reference>
<accession>A0A0K2UIV1</accession>
<organism evidence="1">
    <name type="scientific">Lepeophtheirus salmonis</name>
    <name type="common">Salmon louse</name>
    <name type="synonym">Caligus salmonis</name>
    <dbReference type="NCBI Taxonomy" id="72036"/>
    <lineage>
        <taxon>Eukaryota</taxon>
        <taxon>Metazoa</taxon>
        <taxon>Ecdysozoa</taxon>
        <taxon>Arthropoda</taxon>
        <taxon>Crustacea</taxon>
        <taxon>Multicrustacea</taxon>
        <taxon>Hexanauplia</taxon>
        <taxon>Copepoda</taxon>
        <taxon>Siphonostomatoida</taxon>
        <taxon>Caligidae</taxon>
        <taxon>Lepeophtheirus</taxon>
    </lineage>
</organism>
<sequence length="47" mass="5346">MLKNIGFSDSSLSKSTFRHLPLLKGDIVQLYQSLCNKPTKIKLIQLK</sequence>